<proteinExistence type="predicted"/>
<reference evidence="2" key="2">
    <citation type="submission" date="2020-09" db="EMBL/GenBank/DDBJ databases">
        <authorList>
            <person name="Sun Q."/>
            <person name="Ohkuma M."/>
        </authorList>
    </citation>
    <scope>NUCLEOTIDE SEQUENCE</scope>
    <source>
        <strain evidence="2">JCM 17820</strain>
    </source>
</reference>
<organism evidence="2 3">
    <name type="scientific">Haloarcula pellucida</name>
    <dbReference type="NCBI Taxonomy" id="1427151"/>
    <lineage>
        <taxon>Archaea</taxon>
        <taxon>Methanobacteriati</taxon>
        <taxon>Methanobacteriota</taxon>
        <taxon>Stenosarchaea group</taxon>
        <taxon>Halobacteria</taxon>
        <taxon>Halobacteriales</taxon>
        <taxon>Haloarculaceae</taxon>
        <taxon>Haloarcula</taxon>
    </lineage>
</organism>
<feature type="region of interest" description="Disordered" evidence="1">
    <location>
        <begin position="221"/>
        <end position="240"/>
    </location>
</feature>
<name>A0A830GMA4_9EURY</name>
<dbReference type="Proteomes" id="UP000605784">
    <property type="component" value="Unassembled WGS sequence"/>
</dbReference>
<protein>
    <submittedName>
        <fullName evidence="2">Uncharacterized protein</fullName>
    </submittedName>
</protein>
<evidence type="ECO:0000313" key="3">
    <source>
        <dbReference type="Proteomes" id="UP000605784"/>
    </source>
</evidence>
<evidence type="ECO:0000313" key="2">
    <source>
        <dbReference type="EMBL" id="GGN98111.1"/>
    </source>
</evidence>
<dbReference type="RefSeq" id="WP_188999087.1">
    <property type="nucleotide sequence ID" value="NZ_BMOU01000004.1"/>
</dbReference>
<accession>A0A830GMA4</accession>
<evidence type="ECO:0000256" key="1">
    <source>
        <dbReference type="SAM" id="MobiDB-lite"/>
    </source>
</evidence>
<keyword evidence="3" id="KW-1185">Reference proteome</keyword>
<gene>
    <name evidence="2" type="ORF">GCM10009030_28170</name>
</gene>
<reference evidence="2" key="1">
    <citation type="journal article" date="2014" name="Int. J. Syst. Evol. Microbiol.">
        <title>Complete genome sequence of Corynebacterium casei LMG S-19264T (=DSM 44701T), isolated from a smear-ripened cheese.</title>
        <authorList>
            <consortium name="US DOE Joint Genome Institute (JGI-PGF)"/>
            <person name="Walter F."/>
            <person name="Albersmeier A."/>
            <person name="Kalinowski J."/>
            <person name="Ruckert C."/>
        </authorList>
    </citation>
    <scope>NUCLEOTIDE SEQUENCE</scope>
    <source>
        <strain evidence="2">JCM 17820</strain>
    </source>
</reference>
<sequence>MGLDVLIISPCSGTKRFDAVIGPDEIDSRERTELLSEYPDAVASAAEMYTGREHEHIESAVQQLSEFANVDWRIVSAGFGVLSAGTEIPSYECTFSELEQVRQRAERMNLDVDTMTNNELVAAVSRAKNIPQDLRQILAEGYDSVFVALGTKYLIAVQEALASVPEETTAFAFASKGSKKFIGDCYWIPATEEERSRLGTTWIELRGRELLNLAQNIENQQQLGQMRENPEVSRQLNTPN</sequence>
<dbReference type="EMBL" id="BMOU01000004">
    <property type="protein sequence ID" value="GGN98111.1"/>
    <property type="molecule type" value="Genomic_DNA"/>
</dbReference>
<dbReference type="AlphaFoldDB" id="A0A830GMA4"/>
<comment type="caution">
    <text evidence="2">The sequence shown here is derived from an EMBL/GenBank/DDBJ whole genome shotgun (WGS) entry which is preliminary data.</text>
</comment>